<organism evidence="3 4">
    <name type="scientific">Aspergillus sydowii CBS 593.65</name>
    <dbReference type="NCBI Taxonomy" id="1036612"/>
    <lineage>
        <taxon>Eukaryota</taxon>
        <taxon>Fungi</taxon>
        <taxon>Dikarya</taxon>
        <taxon>Ascomycota</taxon>
        <taxon>Pezizomycotina</taxon>
        <taxon>Eurotiomycetes</taxon>
        <taxon>Eurotiomycetidae</taxon>
        <taxon>Eurotiales</taxon>
        <taxon>Aspergillaceae</taxon>
        <taxon>Aspergillus</taxon>
        <taxon>Aspergillus subgen. Nidulantes</taxon>
    </lineage>
</organism>
<gene>
    <name evidence="3" type="ORF">ASPSYDRAFT_888993</name>
</gene>
<reference evidence="4" key="1">
    <citation type="journal article" date="2017" name="Genome Biol.">
        <title>Comparative genomics reveals high biological diversity and specific adaptations in the industrially and medically important fungal genus Aspergillus.</title>
        <authorList>
            <person name="de Vries R.P."/>
            <person name="Riley R."/>
            <person name="Wiebenga A."/>
            <person name="Aguilar-Osorio G."/>
            <person name="Amillis S."/>
            <person name="Uchima C.A."/>
            <person name="Anderluh G."/>
            <person name="Asadollahi M."/>
            <person name="Askin M."/>
            <person name="Barry K."/>
            <person name="Battaglia E."/>
            <person name="Bayram O."/>
            <person name="Benocci T."/>
            <person name="Braus-Stromeyer S.A."/>
            <person name="Caldana C."/>
            <person name="Canovas D."/>
            <person name="Cerqueira G.C."/>
            <person name="Chen F."/>
            <person name="Chen W."/>
            <person name="Choi C."/>
            <person name="Clum A."/>
            <person name="Dos Santos R.A."/>
            <person name="Damasio A.R."/>
            <person name="Diallinas G."/>
            <person name="Emri T."/>
            <person name="Fekete E."/>
            <person name="Flipphi M."/>
            <person name="Freyberg S."/>
            <person name="Gallo A."/>
            <person name="Gournas C."/>
            <person name="Habgood R."/>
            <person name="Hainaut M."/>
            <person name="Harispe M.L."/>
            <person name="Henrissat B."/>
            <person name="Hilden K.S."/>
            <person name="Hope R."/>
            <person name="Hossain A."/>
            <person name="Karabika E."/>
            <person name="Karaffa L."/>
            <person name="Karanyi Z."/>
            <person name="Krasevec N."/>
            <person name="Kuo A."/>
            <person name="Kusch H."/>
            <person name="LaButti K."/>
            <person name="Lagendijk E.L."/>
            <person name="Lapidus A."/>
            <person name="Levasseur A."/>
            <person name="Lindquist E."/>
            <person name="Lipzen A."/>
            <person name="Logrieco A.F."/>
            <person name="MacCabe A."/>
            <person name="Maekelae M.R."/>
            <person name="Malavazi I."/>
            <person name="Melin P."/>
            <person name="Meyer V."/>
            <person name="Mielnichuk N."/>
            <person name="Miskei M."/>
            <person name="Molnar A.P."/>
            <person name="Mule G."/>
            <person name="Ngan C.Y."/>
            <person name="Orejas M."/>
            <person name="Orosz E."/>
            <person name="Ouedraogo J.P."/>
            <person name="Overkamp K.M."/>
            <person name="Park H.-S."/>
            <person name="Perrone G."/>
            <person name="Piumi F."/>
            <person name="Punt P.J."/>
            <person name="Ram A.F."/>
            <person name="Ramon A."/>
            <person name="Rauscher S."/>
            <person name="Record E."/>
            <person name="Riano-Pachon D.M."/>
            <person name="Robert V."/>
            <person name="Roehrig J."/>
            <person name="Ruller R."/>
            <person name="Salamov A."/>
            <person name="Salih N.S."/>
            <person name="Samson R.A."/>
            <person name="Sandor E."/>
            <person name="Sanguinetti M."/>
            <person name="Schuetze T."/>
            <person name="Sepcic K."/>
            <person name="Shelest E."/>
            <person name="Sherlock G."/>
            <person name="Sophianopoulou V."/>
            <person name="Squina F.M."/>
            <person name="Sun H."/>
            <person name="Susca A."/>
            <person name="Todd R.B."/>
            <person name="Tsang A."/>
            <person name="Unkles S.E."/>
            <person name="van de Wiele N."/>
            <person name="van Rossen-Uffink D."/>
            <person name="Oliveira J.V."/>
            <person name="Vesth T.C."/>
            <person name="Visser J."/>
            <person name="Yu J.-H."/>
            <person name="Zhou M."/>
            <person name="Andersen M.R."/>
            <person name="Archer D.B."/>
            <person name="Baker S.E."/>
            <person name="Benoit I."/>
            <person name="Brakhage A.A."/>
            <person name="Braus G.H."/>
            <person name="Fischer R."/>
            <person name="Frisvad J.C."/>
            <person name="Goldman G.H."/>
            <person name="Houbraken J."/>
            <person name="Oakley B."/>
            <person name="Pocsi I."/>
            <person name="Scazzocchio C."/>
            <person name="Seiboth B."/>
            <person name="vanKuyk P.A."/>
            <person name="Wortman J."/>
            <person name="Dyer P.S."/>
            <person name="Grigoriev I.V."/>
        </authorList>
    </citation>
    <scope>NUCLEOTIDE SEQUENCE [LARGE SCALE GENOMIC DNA]</scope>
    <source>
        <strain evidence="4">CBS 593.65</strain>
    </source>
</reference>
<keyword evidence="2" id="KW-0812">Transmembrane</keyword>
<proteinExistence type="predicted"/>
<dbReference type="VEuPathDB" id="FungiDB:ASPSYDRAFT_888993"/>
<feature type="transmembrane region" description="Helical" evidence="2">
    <location>
        <begin position="277"/>
        <end position="295"/>
    </location>
</feature>
<protein>
    <submittedName>
        <fullName evidence="3">Uncharacterized protein</fullName>
    </submittedName>
</protein>
<sequence>MKSKRPRWHLKSAISASPNDTAKALLLCKRRQALGFTLCQDTWNRPSWPEAAESSISTSIASSDIWSQGVHGIVLSPLPRISIPEPQAPLVICSGSPLSVRAYASMKTGQSLLKGLLAAYATVRLSARDDASRREMAEAILLQSGPRSISNHSFSRNLGTLFLLGFRVFRLAYKKKKKKLRRRGNSVGSENIYEHPDRQGSNPKAEHITQHDILYSLGSMSARDWTLRRSLMSSHGYASALLVGYNNCGCCPSVVFAADSLSLKDHFMTLMKERLPIRMGGIYVRVVVCTVYLVWMRRMKSLEIRASLRILTAS</sequence>
<evidence type="ECO:0000313" key="3">
    <source>
        <dbReference type="EMBL" id="OJJ59677.1"/>
    </source>
</evidence>
<feature type="region of interest" description="Disordered" evidence="1">
    <location>
        <begin position="183"/>
        <end position="204"/>
    </location>
</feature>
<evidence type="ECO:0000256" key="1">
    <source>
        <dbReference type="SAM" id="MobiDB-lite"/>
    </source>
</evidence>
<dbReference type="STRING" id="1036612.A0A1L9TJT0"/>
<accession>A0A1L9TJT0</accession>
<keyword evidence="2" id="KW-1133">Transmembrane helix</keyword>
<evidence type="ECO:0000313" key="4">
    <source>
        <dbReference type="Proteomes" id="UP000184356"/>
    </source>
</evidence>
<keyword evidence="4" id="KW-1185">Reference proteome</keyword>
<name>A0A1L9TJT0_9EURO</name>
<evidence type="ECO:0000256" key="2">
    <source>
        <dbReference type="SAM" id="Phobius"/>
    </source>
</evidence>
<dbReference type="AlphaFoldDB" id="A0A1L9TJT0"/>
<keyword evidence="2" id="KW-0472">Membrane</keyword>
<dbReference type="RefSeq" id="XP_040703483.1">
    <property type="nucleotide sequence ID" value="XM_040852079.1"/>
</dbReference>
<dbReference type="Proteomes" id="UP000184356">
    <property type="component" value="Unassembled WGS sequence"/>
</dbReference>
<dbReference type="GeneID" id="63768152"/>
<feature type="compositionally biased region" description="Basic and acidic residues" evidence="1">
    <location>
        <begin position="192"/>
        <end position="204"/>
    </location>
</feature>
<dbReference type="EMBL" id="KV878585">
    <property type="protein sequence ID" value="OJJ59677.1"/>
    <property type="molecule type" value="Genomic_DNA"/>
</dbReference>